<evidence type="ECO:0000313" key="2">
    <source>
        <dbReference type="Proteomes" id="UP001165960"/>
    </source>
</evidence>
<accession>A0ACC2UT12</accession>
<protein>
    <submittedName>
        <fullName evidence="1">Uncharacterized protein</fullName>
    </submittedName>
</protein>
<gene>
    <name evidence="1" type="ORF">DSO57_1006735</name>
</gene>
<evidence type="ECO:0000313" key="1">
    <source>
        <dbReference type="EMBL" id="KAJ9090035.1"/>
    </source>
</evidence>
<name>A0ACC2UT12_9FUNG</name>
<organism evidence="1 2">
    <name type="scientific">Entomophthora muscae</name>
    <dbReference type="NCBI Taxonomy" id="34485"/>
    <lineage>
        <taxon>Eukaryota</taxon>
        <taxon>Fungi</taxon>
        <taxon>Fungi incertae sedis</taxon>
        <taxon>Zoopagomycota</taxon>
        <taxon>Entomophthoromycotina</taxon>
        <taxon>Entomophthoromycetes</taxon>
        <taxon>Entomophthorales</taxon>
        <taxon>Entomophthoraceae</taxon>
        <taxon>Entomophthora</taxon>
    </lineage>
</organism>
<dbReference type="Proteomes" id="UP001165960">
    <property type="component" value="Unassembled WGS sequence"/>
</dbReference>
<reference evidence="1" key="1">
    <citation type="submission" date="2022-04" db="EMBL/GenBank/DDBJ databases">
        <title>Genome of the entomopathogenic fungus Entomophthora muscae.</title>
        <authorList>
            <person name="Elya C."/>
            <person name="Lovett B.R."/>
            <person name="Lee E."/>
            <person name="Macias A.M."/>
            <person name="Hajek A.E."/>
            <person name="De Bivort B.L."/>
            <person name="Kasson M.T."/>
            <person name="De Fine Licht H.H."/>
            <person name="Stajich J.E."/>
        </authorList>
    </citation>
    <scope>NUCLEOTIDE SEQUENCE</scope>
    <source>
        <strain evidence="1">Berkeley</strain>
    </source>
</reference>
<keyword evidence="2" id="KW-1185">Reference proteome</keyword>
<comment type="caution">
    <text evidence="1">The sequence shown here is derived from an EMBL/GenBank/DDBJ whole genome shotgun (WGS) entry which is preliminary data.</text>
</comment>
<dbReference type="EMBL" id="QTSX02000019">
    <property type="protein sequence ID" value="KAJ9090035.1"/>
    <property type="molecule type" value="Genomic_DNA"/>
</dbReference>
<sequence>MRRRLLCGLALGVASISHSRKDWHKARLVPEEYNDDGEMLTPEGSGVEFKLHCEASRGVCDWVLGTFASAASHVGNAIEFQVPVRVLVNFYSFCDKYNECHPKEPVIGLSRPSRFYPLSKEGQVRMYPQALMRQIYGELDDAHPFDIVMAMNADSFPNPTTPMIEVLSHELIHGLGFVSSLVQSEAGVLPWPNSSDTRLTYTEFAMDEYLFDARTNLPLSSLTSQLPLKNASADIGHYIEELATHHGYFELRVDNLSIPLETSLRPFRIGSSVSHLDSDTYAQTQDVLMIYRINKGKTVREYIRSHSKWNTAPYGPHTLKVMQAMGYTLNPSPSLRMAYSHAIPNPNPNPNPIFYILCPILSSLIINLI</sequence>
<proteinExistence type="predicted"/>